<dbReference type="PANTHER" id="PTHR42929:SF1">
    <property type="entry name" value="INNER MEMBRANE ABC TRANSPORTER PERMEASE PROTEIN YDCU-RELATED"/>
    <property type="match status" value="1"/>
</dbReference>
<feature type="transmembrane region" description="Helical" evidence="8">
    <location>
        <begin position="36"/>
        <end position="56"/>
    </location>
</feature>
<dbReference type="RefSeq" id="WP_245516174.1">
    <property type="nucleotide sequence ID" value="NZ_SMFY01000002.1"/>
</dbReference>
<feature type="domain" description="ABC transmembrane type-1" evidence="9">
    <location>
        <begin position="85"/>
        <end position="290"/>
    </location>
</feature>
<feature type="transmembrane region" description="Helical" evidence="8">
    <location>
        <begin position="214"/>
        <end position="238"/>
    </location>
</feature>
<evidence type="ECO:0000256" key="8">
    <source>
        <dbReference type="RuleBase" id="RU363032"/>
    </source>
</evidence>
<evidence type="ECO:0000256" key="7">
    <source>
        <dbReference type="ARBA" id="ARBA00023136"/>
    </source>
</evidence>
<dbReference type="PANTHER" id="PTHR42929">
    <property type="entry name" value="INNER MEMBRANE ABC TRANSPORTER PERMEASE PROTEIN YDCU-RELATED-RELATED"/>
    <property type="match status" value="1"/>
</dbReference>
<feature type="transmembrane region" description="Helical" evidence="8">
    <location>
        <begin position="173"/>
        <end position="193"/>
    </location>
</feature>
<keyword evidence="11" id="KW-1185">Reference proteome</keyword>
<dbReference type="InterPro" id="IPR035906">
    <property type="entry name" value="MetI-like_sf"/>
</dbReference>
<organism evidence="10 11">
    <name type="scientific">Ancylobacter aquaticus</name>
    <dbReference type="NCBI Taxonomy" id="100"/>
    <lineage>
        <taxon>Bacteria</taxon>
        <taxon>Pseudomonadati</taxon>
        <taxon>Pseudomonadota</taxon>
        <taxon>Alphaproteobacteria</taxon>
        <taxon>Hyphomicrobiales</taxon>
        <taxon>Xanthobacteraceae</taxon>
        <taxon>Ancylobacter</taxon>
    </lineage>
</organism>
<dbReference type="InterPro" id="IPR000515">
    <property type="entry name" value="MetI-like"/>
</dbReference>
<dbReference type="AlphaFoldDB" id="A0A4R1IEA5"/>
<evidence type="ECO:0000259" key="9">
    <source>
        <dbReference type="PROSITE" id="PS50928"/>
    </source>
</evidence>
<feature type="transmembrane region" description="Helical" evidence="8">
    <location>
        <begin position="121"/>
        <end position="139"/>
    </location>
</feature>
<evidence type="ECO:0000256" key="2">
    <source>
        <dbReference type="ARBA" id="ARBA00007069"/>
    </source>
</evidence>
<sequence length="302" mass="32832">MSEPLPTPDTGPAPLAATSRRAAGARFAVFWGAPPALWQAAFFLVPLGFLVAMTFWSVKNFRLTPDATLANWMFILNAGFFRSAYVYTFWLAALTAVIASLAAFPAAYTLAYKVSPATRRFMIFMLVVPFFTSYPVRIYSTQIFFSPQGIINTVLVPLGLGPLQVLNTPTGTVVGYLVLTLPLVVLLQTFALANVPRILIEAAHNLGCGRFRTIWSVIIPSARIGLIVAGTFAFVLAFGDYVAPTYLGGSRPPTLSILIADQVKSGNNWPRASVVAVMMIVTLMVVMLVMIGLAYGRRKERA</sequence>
<dbReference type="SUPFAM" id="SSF161098">
    <property type="entry name" value="MetI-like"/>
    <property type="match status" value="1"/>
</dbReference>
<dbReference type="PROSITE" id="PS50928">
    <property type="entry name" value="ABC_TM1"/>
    <property type="match status" value="1"/>
</dbReference>
<dbReference type="EMBL" id="SMFY01000002">
    <property type="protein sequence ID" value="TCK29142.1"/>
    <property type="molecule type" value="Genomic_DNA"/>
</dbReference>
<proteinExistence type="inferred from homology"/>
<evidence type="ECO:0000256" key="1">
    <source>
        <dbReference type="ARBA" id="ARBA00004651"/>
    </source>
</evidence>
<evidence type="ECO:0000256" key="5">
    <source>
        <dbReference type="ARBA" id="ARBA00022692"/>
    </source>
</evidence>
<protein>
    <submittedName>
        <fullName evidence="10">Spermidine/putrescine transport system permease protein</fullName>
    </submittedName>
</protein>
<accession>A0A4R1IEA5</accession>
<feature type="transmembrane region" description="Helical" evidence="8">
    <location>
        <begin position="274"/>
        <end position="296"/>
    </location>
</feature>
<comment type="similarity">
    <text evidence="2">Belongs to the binding-protein-dependent transport system permease family. CysTW subfamily.</text>
</comment>
<dbReference type="CDD" id="cd06261">
    <property type="entry name" value="TM_PBP2"/>
    <property type="match status" value="1"/>
</dbReference>
<evidence type="ECO:0000256" key="4">
    <source>
        <dbReference type="ARBA" id="ARBA00022475"/>
    </source>
</evidence>
<dbReference type="Gene3D" id="1.10.3720.10">
    <property type="entry name" value="MetI-like"/>
    <property type="match status" value="1"/>
</dbReference>
<keyword evidence="6 8" id="KW-1133">Transmembrane helix</keyword>
<dbReference type="Pfam" id="PF00528">
    <property type="entry name" value="BPD_transp_1"/>
    <property type="match status" value="1"/>
</dbReference>
<keyword evidence="5 8" id="KW-0812">Transmembrane</keyword>
<evidence type="ECO:0000313" key="10">
    <source>
        <dbReference type="EMBL" id="TCK29142.1"/>
    </source>
</evidence>
<reference evidence="10 11" key="1">
    <citation type="submission" date="2019-03" db="EMBL/GenBank/DDBJ databases">
        <title>Genomic Encyclopedia of Type Strains, Phase IV (KMG-IV): sequencing the most valuable type-strain genomes for metagenomic binning, comparative biology and taxonomic classification.</title>
        <authorList>
            <person name="Goeker M."/>
        </authorList>
    </citation>
    <scope>NUCLEOTIDE SEQUENCE [LARGE SCALE GENOMIC DNA]</scope>
    <source>
        <strain evidence="10 11">DSM 101</strain>
    </source>
</reference>
<keyword evidence="3 8" id="KW-0813">Transport</keyword>
<evidence type="ECO:0000256" key="3">
    <source>
        <dbReference type="ARBA" id="ARBA00022448"/>
    </source>
</evidence>
<dbReference type="Proteomes" id="UP000295030">
    <property type="component" value="Unassembled WGS sequence"/>
</dbReference>
<name>A0A4R1IEA5_ANCAQ</name>
<feature type="transmembrane region" description="Helical" evidence="8">
    <location>
        <begin position="87"/>
        <end position="109"/>
    </location>
</feature>
<keyword evidence="4" id="KW-1003">Cell membrane</keyword>
<dbReference type="GO" id="GO:0055085">
    <property type="term" value="P:transmembrane transport"/>
    <property type="evidence" value="ECO:0007669"/>
    <property type="project" value="InterPro"/>
</dbReference>
<evidence type="ECO:0000313" key="11">
    <source>
        <dbReference type="Proteomes" id="UP000295030"/>
    </source>
</evidence>
<comment type="subcellular location">
    <subcellularLocation>
        <location evidence="1 8">Cell membrane</location>
        <topology evidence="1 8">Multi-pass membrane protein</topology>
    </subcellularLocation>
</comment>
<gene>
    <name evidence="10" type="ORF">EV667_3163</name>
</gene>
<dbReference type="GO" id="GO:0005886">
    <property type="term" value="C:plasma membrane"/>
    <property type="evidence" value="ECO:0007669"/>
    <property type="project" value="UniProtKB-SubCell"/>
</dbReference>
<evidence type="ECO:0000256" key="6">
    <source>
        <dbReference type="ARBA" id="ARBA00022989"/>
    </source>
</evidence>
<comment type="caution">
    <text evidence="10">The sequence shown here is derived from an EMBL/GenBank/DDBJ whole genome shotgun (WGS) entry which is preliminary data.</text>
</comment>
<keyword evidence="7 8" id="KW-0472">Membrane</keyword>